<dbReference type="InterPro" id="IPR036704">
    <property type="entry name" value="RraA/RraA-like_sf"/>
</dbReference>
<comment type="cofactor">
    <cofactor evidence="1">
        <name>Mg(2+)</name>
        <dbReference type="ChEBI" id="CHEBI:18420"/>
    </cofactor>
</comment>
<dbReference type="Gene3D" id="3.50.30.40">
    <property type="entry name" value="Ribonuclease E inhibitor RraA/RraA-like"/>
    <property type="match status" value="1"/>
</dbReference>
<dbReference type="SUPFAM" id="SSF89562">
    <property type="entry name" value="RraA-like"/>
    <property type="match status" value="1"/>
</dbReference>
<dbReference type="GO" id="GO:0046872">
    <property type="term" value="F:metal ion binding"/>
    <property type="evidence" value="ECO:0007669"/>
    <property type="project" value="UniProtKB-KW"/>
</dbReference>
<feature type="binding site" evidence="1">
    <location>
        <position position="133"/>
    </location>
    <ligand>
        <name>substrate</name>
    </ligand>
</feature>
<evidence type="ECO:0000313" key="2">
    <source>
        <dbReference type="EMBL" id="MBB5691149.1"/>
    </source>
</evidence>
<keyword evidence="1" id="KW-0460">Magnesium</keyword>
<sequence>MAHYPFTAADLEALRQWDTPTICNALELVAPHRRGHGFTVRPMVAVDPKLPPICGLARTGTLRAAFPSGRSKEADRAMRIAWYEYVANAELPTVVCLQDLDDTPGVGAFWGEVNSAVHQGLGAQGVVTNGSVRDLDMFAPGFQGIAGVVNPSHAYVHIVALNLDVTIHGMQVRHDDVVHADRHGAVVIPHDVVTKLPAAIELGARREKVILDMVKSPGFNVAKLKEALSKADDIH</sequence>
<accession>A0A840XX08</accession>
<keyword evidence="1" id="KW-0479">Metal-binding</keyword>
<feature type="binding site" evidence="1">
    <location>
        <position position="134"/>
    </location>
    <ligand>
        <name>Mg(2+)</name>
        <dbReference type="ChEBI" id="CHEBI:18420"/>
    </ligand>
</feature>
<proteinExistence type="predicted"/>
<dbReference type="InterPro" id="IPR005493">
    <property type="entry name" value="RraA/RraA-like"/>
</dbReference>
<organism evidence="2 3">
    <name type="scientific">Neoroseomonas alkaliterrae</name>
    <dbReference type="NCBI Taxonomy" id="1452450"/>
    <lineage>
        <taxon>Bacteria</taxon>
        <taxon>Pseudomonadati</taxon>
        <taxon>Pseudomonadota</taxon>
        <taxon>Alphaproteobacteria</taxon>
        <taxon>Acetobacterales</taxon>
        <taxon>Acetobacteraceae</taxon>
        <taxon>Neoroseomonas</taxon>
    </lineage>
</organism>
<dbReference type="EMBL" id="JACIJE010000010">
    <property type="protein sequence ID" value="MBB5691149.1"/>
    <property type="molecule type" value="Genomic_DNA"/>
</dbReference>
<protein>
    <submittedName>
        <fullName evidence="2">Regulator of RNase E activity RraA</fullName>
    </submittedName>
</protein>
<evidence type="ECO:0000313" key="3">
    <source>
        <dbReference type="Proteomes" id="UP000562254"/>
    </source>
</evidence>
<reference evidence="2 3" key="1">
    <citation type="submission" date="2020-08" db="EMBL/GenBank/DDBJ databases">
        <title>Genomic Encyclopedia of Type Strains, Phase IV (KMG-IV): sequencing the most valuable type-strain genomes for metagenomic binning, comparative biology and taxonomic classification.</title>
        <authorList>
            <person name="Goeker M."/>
        </authorList>
    </citation>
    <scope>NUCLEOTIDE SEQUENCE [LARGE SCALE GENOMIC DNA]</scope>
    <source>
        <strain evidence="2 3">DSM 25895</strain>
    </source>
</reference>
<dbReference type="Proteomes" id="UP000562254">
    <property type="component" value="Unassembled WGS sequence"/>
</dbReference>
<evidence type="ECO:0000256" key="1">
    <source>
        <dbReference type="PIRSR" id="PIRSR605493-1"/>
    </source>
</evidence>
<dbReference type="RefSeq" id="WP_184486545.1">
    <property type="nucleotide sequence ID" value="NZ_JAAEDJ010000019.1"/>
</dbReference>
<dbReference type="AlphaFoldDB" id="A0A840XX08"/>
<gene>
    <name evidence="2" type="ORF">FHS88_003301</name>
</gene>
<comment type="caution">
    <text evidence="2">The sequence shown here is derived from an EMBL/GenBank/DDBJ whole genome shotgun (WGS) entry which is preliminary data.</text>
</comment>
<name>A0A840XX08_9PROT</name>
<dbReference type="Pfam" id="PF03737">
    <property type="entry name" value="RraA-like"/>
    <property type="match status" value="1"/>
</dbReference>
<keyword evidence="3" id="KW-1185">Reference proteome</keyword>